<feature type="transmembrane region" description="Helical" evidence="1">
    <location>
        <begin position="6"/>
        <end position="25"/>
    </location>
</feature>
<sequence length="69" mass="8509">MNELIFYSVLLFFVLGHLVMASLFYRQISKNKFLSFHEKNDWRLKALIFPLGYWFLFKKRIKTLKSREF</sequence>
<keyword evidence="1" id="KW-0472">Membrane</keyword>
<organism evidence="2 3">
    <name type="scientific">Cyclobacterium qasimii M12-11B</name>
    <dbReference type="NCBI Taxonomy" id="641524"/>
    <lineage>
        <taxon>Bacteria</taxon>
        <taxon>Pseudomonadati</taxon>
        <taxon>Bacteroidota</taxon>
        <taxon>Cytophagia</taxon>
        <taxon>Cytophagales</taxon>
        <taxon>Cyclobacteriaceae</taxon>
        <taxon>Cyclobacterium</taxon>
    </lineage>
</organism>
<protein>
    <submittedName>
        <fullName evidence="2">Uncharacterized protein</fullName>
    </submittedName>
</protein>
<reference evidence="2 3" key="1">
    <citation type="journal article" date="2013" name="Genome Announc.">
        <title>Draft Genome Sequence of Cyclobacterium qasimii Strain M12-11BT, Isolated from Arctic Marine Sediment.</title>
        <authorList>
            <person name="Shivaji S."/>
            <person name="Ara S."/>
            <person name="Singh A."/>
            <person name="Kumar Pinnaka A."/>
        </authorList>
    </citation>
    <scope>NUCLEOTIDE SEQUENCE [LARGE SCALE GENOMIC DNA]</scope>
    <source>
        <strain evidence="2 3">M12-11B</strain>
    </source>
</reference>
<evidence type="ECO:0000313" key="2">
    <source>
        <dbReference type="EMBL" id="EPR66089.1"/>
    </source>
</evidence>
<accession>S7WH60</accession>
<dbReference type="STRING" id="641524.ADICYQ_4787"/>
<proteinExistence type="predicted"/>
<evidence type="ECO:0000256" key="1">
    <source>
        <dbReference type="SAM" id="Phobius"/>
    </source>
</evidence>
<dbReference type="AlphaFoldDB" id="S7WH60"/>
<gene>
    <name evidence="2" type="ORF">ADICYQ_4787</name>
</gene>
<name>S7WH60_9BACT</name>
<evidence type="ECO:0000313" key="3">
    <source>
        <dbReference type="Proteomes" id="UP000014974"/>
    </source>
</evidence>
<comment type="caution">
    <text evidence="2">The sequence shown here is derived from an EMBL/GenBank/DDBJ whole genome shotgun (WGS) entry which is preliminary data.</text>
</comment>
<dbReference type="EMBL" id="ATNM01000156">
    <property type="protein sequence ID" value="EPR66089.1"/>
    <property type="molecule type" value="Genomic_DNA"/>
</dbReference>
<keyword evidence="1" id="KW-1133">Transmembrane helix</keyword>
<keyword evidence="1" id="KW-0812">Transmembrane</keyword>
<dbReference type="Proteomes" id="UP000014974">
    <property type="component" value="Unassembled WGS sequence"/>
</dbReference>